<evidence type="ECO:0008006" key="6">
    <source>
        <dbReference type="Google" id="ProtNLM"/>
    </source>
</evidence>
<dbReference type="SUPFAM" id="SSF48371">
    <property type="entry name" value="ARM repeat"/>
    <property type="match status" value="1"/>
</dbReference>
<dbReference type="InterPro" id="IPR019318">
    <property type="entry name" value="Gua_nucleotide_exch_fac_Ric8"/>
</dbReference>
<accession>A0A7S9KNF3</accession>
<comment type="similarity">
    <text evidence="1">Belongs to the synembryn family.</text>
</comment>
<evidence type="ECO:0000256" key="3">
    <source>
        <dbReference type="ARBA" id="ARBA00023186"/>
    </source>
</evidence>
<gene>
    <name evidence="4" type="ORF">C2857_002269</name>
</gene>
<sequence>MAAAMGTATGPAKLKAVTDLVNKLSDDLENISLLPKDRNDALEELKIYGRDPKNADPIFTANVRRSTASFSTSLYLTIVIKGITMLLRYAFHTTSSETARAALRVIANAMLLKPETRQMFVSKGYPAQACEKLKTDNWDDEFLFSRILFLSTYGTDIDLKALIEDCQLAEHIVNNLERHINLPSDKQKQKLDPMEEMALGETLKLMFNVTHFCKTKVSAFTPAVSHIVSLLWKQDSSDAKPLEPPFSPLVNSLLNLDLQADQSQLSLYPQDDPNKVTSRILHLLDCGVRAYSGSDLETVVTPVVSLLSKLYENAPREVRQKMKESLLPTGEDRQAVLGRGDSLPSVLLKNSTNPTALALRDAISHLLFDLSDKDASKFVENVGYGFASGFLFQNNVPVPASLSSSLSTGDASGNQRPVNPITGQFLDKQKFANAPEMTEEEKEREAERLFVLFERLKKTGVINIQNPVEKAVQEGRFEELSDDYVEELD</sequence>
<proteinExistence type="inferred from homology"/>
<dbReference type="Proteomes" id="UP000594364">
    <property type="component" value="Chromosome 2"/>
</dbReference>
<evidence type="ECO:0000313" key="4">
    <source>
        <dbReference type="EMBL" id="QPG95844.1"/>
    </source>
</evidence>
<dbReference type="GO" id="GO:0001965">
    <property type="term" value="F:G-protein alpha-subunit binding"/>
    <property type="evidence" value="ECO:0007669"/>
    <property type="project" value="TreeGrafter"/>
</dbReference>
<dbReference type="PANTHER" id="PTHR12425">
    <property type="entry name" value="SYNEMBRYN"/>
    <property type="match status" value="1"/>
</dbReference>
<dbReference type="EMBL" id="CP031386">
    <property type="protein sequence ID" value="QPG95844.1"/>
    <property type="molecule type" value="Genomic_DNA"/>
</dbReference>
<evidence type="ECO:0000256" key="2">
    <source>
        <dbReference type="ARBA" id="ARBA00022658"/>
    </source>
</evidence>
<evidence type="ECO:0000313" key="5">
    <source>
        <dbReference type="Proteomes" id="UP000594364"/>
    </source>
</evidence>
<dbReference type="InterPro" id="IPR016024">
    <property type="entry name" value="ARM-type_fold"/>
</dbReference>
<evidence type="ECO:0000256" key="1">
    <source>
        <dbReference type="ARBA" id="ARBA00009049"/>
    </source>
</evidence>
<dbReference type="GO" id="GO:0007186">
    <property type="term" value="P:G protein-coupled receptor signaling pathway"/>
    <property type="evidence" value="ECO:0007669"/>
    <property type="project" value="TreeGrafter"/>
</dbReference>
<dbReference type="PANTHER" id="PTHR12425:SF5">
    <property type="entry name" value="SYNEMBRYN"/>
    <property type="match status" value="1"/>
</dbReference>
<dbReference type="OrthoDB" id="5585685at2759"/>
<protein>
    <recommendedName>
        <fullName evidence="6">Guanine nucleotide exchange factor synembryn</fullName>
    </recommendedName>
</protein>
<reference evidence="4 5" key="1">
    <citation type="journal article" date="2018" name="PLoS Genet.">
        <title>Repeat elements organise 3D genome structure and mediate transcription in the filamentous fungus Epichloe festucae.</title>
        <authorList>
            <person name="Winter D.J."/>
            <person name="Ganley A.R.D."/>
            <person name="Young C.A."/>
            <person name="Liachko I."/>
            <person name="Schardl C.L."/>
            <person name="Dupont P.Y."/>
            <person name="Berry D."/>
            <person name="Ram A."/>
            <person name="Scott B."/>
            <person name="Cox M.P."/>
        </authorList>
    </citation>
    <scope>NUCLEOTIDE SEQUENCE [LARGE SCALE GENOMIC DNA]</scope>
    <source>
        <strain evidence="4 5">Fl1</strain>
    </source>
</reference>
<dbReference type="GO" id="GO:0005737">
    <property type="term" value="C:cytoplasm"/>
    <property type="evidence" value="ECO:0007669"/>
    <property type="project" value="TreeGrafter"/>
</dbReference>
<keyword evidence="2" id="KW-0344">Guanine-nucleotide releasing factor</keyword>
<keyword evidence="5" id="KW-1185">Reference proteome</keyword>
<dbReference type="Pfam" id="PF10165">
    <property type="entry name" value="Ric8"/>
    <property type="match status" value="1"/>
</dbReference>
<keyword evidence="3" id="KW-0143">Chaperone</keyword>
<organism evidence="4 5">
    <name type="scientific">Epichloe festucae (strain Fl1)</name>
    <dbReference type="NCBI Taxonomy" id="877507"/>
    <lineage>
        <taxon>Eukaryota</taxon>
        <taxon>Fungi</taxon>
        <taxon>Dikarya</taxon>
        <taxon>Ascomycota</taxon>
        <taxon>Pezizomycotina</taxon>
        <taxon>Sordariomycetes</taxon>
        <taxon>Hypocreomycetidae</taxon>
        <taxon>Hypocreales</taxon>
        <taxon>Clavicipitaceae</taxon>
        <taxon>Epichloe</taxon>
    </lineage>
</organism>
<name>A0A7S9KNF3_EPIFF</name>
<dbReference type="AlphaFoldDB" id="A0A7S9KNF3"/>
<dbReference type="GO" id="GO:0005085">
    <property type="term" value="F:guanyl-nucleotide exchange factor activity"/>
    <property type="evidence" value="ECO:0007669"/>
    <property type="project" value="UniProtKB-KW"/>
</dbReference>